<feature type="chain" id="PRO_5045143990" description="3-keto-disaccharide hydrolase domain-containing protein" evidence="1">
    <location>
        <begin position="20"/>
        <end position="366"/>
    </location>
</feature>
<evidence type="ECO:0008006" key="4">
    <source>
        <dbReference type="Google" id="ProtNLM"/>
    </source>
</evidence>
<accession>A0ABW5LXI8</accession>
<dbReference type="EMBL" id="JBHULH010000012">
    <property type="protein sequence ID" value="MFD2568966.1"/>
    <property type="molecule type" value="Genomic_DNA"/>
</dbReference>
<protein>
    <recommendedName>
        <fullName evidence="4">3-keto-disaccharide hydrolase domain-containing protein</fullName>
    </recommendedName>
</protein>
<proteinExistence type="predicted"/>
<dbReference type="RefSeq" id="WP_379667670.1">
    <property type="nucleotide sequence ID" value="NZ_JBHULH010000012.1"/>
</dbReference>
<name>A0ABW5LXI8_9FLAO</name>
<evidence type="ECO:0000313" key="2">
    <source>
        <dbReference type="EMBL" id="MFD2568966.1"/>
    </source>
</evidence>
<dbReference type="Proteomes" id="UP001597508">
    <property type="component" value="Unassembled WGS sequence"/>
</dbReference>
<organism evidence="2 3">
    <name type="scientific">Pseudotenacibaculum haliotis</name>
    <dbReference type="NCBI Taxonomy" id="1862138"/>
    <lineage>
        <taxon>Bacteria</taxon>
        <taxon>Pseudomonadati</taxon>
        <taxon>Bacteroidota</taxon>
        <taxon>Flavobacteriia</taxon>
        <taxon>Flavobacteriales</taxon>
        <taxon>Flavobacteriaceae</taxon>
        <taxon>Pseudotenacibaculum</taxon>
    </lineage>
</organism>
<dbReference type="Gene3D" id="2.60.120.560">
    <property type="entry name" value="Exo-inulinase, domain 1"/>
    <property type="match status" value="1"/>
</dbReference>
<feature type="signal peptide" evidence="1">
    <location>
        <begin position="1"/>
        <end position="19"/>
    </location>
</feature>
<sequence>MKFKLTTLLFLLTLVSVKSQNTIPIDTTHWQIQARSYVIETFKGKNAIYLQGGFMKLKDQKFLNGTIEFDIYLKELQAFPGVYFRIDEESNGEQFFLRPHLSGKPDANQAAPLTHGITPWQLYFGPRYSFPYTYNYEDWTHVKIIVNEGKAQVFLNYAKKPNLSWNLFHKPKSGDIGFRGGNRTGLHIANIKIDHSVPKISGFAPIERKPIEGLIQKWEISDSFEESELDDINNLTKLIANRKWNHEIVVEEGTAANISRKVNLVSNRKKNTVFARITIHSNKKQTKLIKFGYSDRVVAILNGKPIYKGTNKWRSRDYRYLGTVGLFDGVYLPLKKGKNTLLMAVSEDFGGWLITGKFNNEIGLKY</sequence>
<keyword evidence="1" id="KW-0732">Signal</keyword>
<evidence type="ECO:0000313" key="3">
    <source>
        <dbReference type="Proteomes" id="UP001597508"/>
    </source>
</evidence>
<keyword evidence="3" id="KW-1185">Reference proteome</keyword>
<gene>
    <name evidence="2" type="ORF">ACFSRZ_16440</name>
</gene>
<reference evidence="3" key="1">
    <citation type="journal article" date="2019" name="Int. J. Syst. Evol. Microbiol.">
        <title>The Global Catalogue of Microorganisms (GCM) 10K type strain sequencing project: providing services to taxonomists for standard genome sequencing and annotation.</title>
        <authorList>
            <consortium name="The Broad Institute Genomics Platform"/>
            <consortium name="The Broad Institute Genome Sequencing Center for Infectious Disease"/>
            <person name="Wu L."/>
            <person name="Ma J."/>
        </authorList>
    </citation>
    <scope>NUCLEOTIDE SEQUENCE [LARGE SCALE GENOMIC DNA]</scope>
    <source>
        <strain evidence="3">KCTC 52127</strain>
    </source>
</reference>
<evidence type="ECO:0000256" key="1">
    <source>
        <dbReference type="SAM" id="SignalP"/>
    </source>
</evidence>
<comment type="caution">
    <text evidence="2">The sequence shown here is derived from an EMBL/GenBank/DDBJ whole genome shotgun (WGS) entry which is preliminary data.</text>
</comment>